<keyword evidence="1 5" id="KW-0489">Methyltransferase</keyword>
<keyword evidence="2 5" id="KW-0808">Transferase</keyword>
<dbReference type="CDD" id="cd02440">
    <property type="entry name" value="AdoMet_MTases"/>
    <property type="match status" value="1"/>
</dbReference>
<keyword evidence="8" id="KW-1185">Reference proteome</keyword>
<dbReference type="InterPro" id="IPR002052">
    <property type="entry name" value="DNA_methylase_N6_adenine_CS"/>
</dbReference>
<dbReference type="InterPro" id="IPR007848">
    <property type="entry name" value="Small_mtfrase_dom"/>
</dbReference>
<feature type="binding site" evidence="5">
    <location>
        <position position="191"/>
    </location>
    <ligand>
        <name>S-adenosyl-L-methionine</name>
        <dbReference type="ChEBI" id="CHEBI:59789"/>
    </ligand>
</feature>
<dbReference type="NCBIfam" id="TIGR00536">
    <property type="entry name" value="hemK_fam"/>
    <property type="match status" value="1"/>
</dbReference>
<dbReference type="PROSITE" id="PS00092">
    <property type="entry name" value="N6_MTASE"/>
    <property type="match status" value="1"/>
</dbReference>
<comment type="caution">
    <text evidence="5">Lacks conserved residue(s) required for the propagation of feature annotation.</text>
</comment>
<dbReference type="HAMAP" id="MF_02126">
    <property type="entry name" value="RF_methyltr_PrmC"/>
    <property type="match status" value="1"/>
</dbReference>
<dbReference type="PANTHER" id="PTHR18895">
    <property type="entry name" value="HEMK METHYLTRANSFERASE"/>
    <property type="match status" value="1"/>
</dbReference>
<protein>
    <recommendedName>
        <fullName evidence="5">Release factor glutamine methyltransferase</fullName>
        <shortName evidence="5">RF MTase</shortName>
        <ecNumber evidence="5">2.1.1.297</ecNumber>
    </recommendedName>
    <alternativeName>
        <fullName evidence="5">N5-glutamine methyltransferase PrmC</fullName>
    </alternativeName>
    <alternativeName>
        <fullName evidence="5">Protein-(glutamine-N5) MTase PrmC</fullName>
    </alternativeName>
    <alternativeName>
        <fullName evidence="5">Protein-glutamine N-methyltransferase PrmC</fullName>
    </alternativeName>
</protein>
<dbReference type="PANTHER" id="PTHR18895:SF74">
    <property type="entry name" value="MTRF1L RELEASE FACTOR GLUTAMINE METHYLTRANSFERASE"/>
    <property type="match status" value="1"/>
</dbReference>
<dbReference type="Gene3D" id="1.10.8.10">
    <property type="entry name" value="DNA helicase RuvA subunit, C-terminal domain"/>
    <property type="match status" value="1"/>
</dbReference>
<reference evidence="8" key="1">
    <citation type="submission" date="2019-08" db="EMBL/GenBank/DDBJ databases">
        <title>Seonamhaeicola sediminis sp. nov., isolated from marine sediment.</title>
        <authorList>
            <person name="Cao W.R."/>
        </authorList>
    </citation>
    <scope>NUCLEOTIDE SEQUENCE [LARGE SCALE GENOMIC DNA]</scope>
    <source>
        <strain evidence="8">Gy8</strain>
    </source>
</reference>
<evidence type="ECO:0000313" key="8">
    <source>
        <dbReference type="Proteomes" id="UP000321790"/>
    </source>
</evidence>
<dbReference type="EC" id="2.1.1.297" evidence="5"/>
<evidence type="ECO:0000256" key="2">
    <source>
        <dbReference type="ARBA" id="ARBA00022679"/>
    </source>
</evidence>
<dbReference type="RefSeq" id="WP_147133988.1">
    <property type="nucleotide sequence ID" value="NZ_VOSC01000019.1"/>
</dbReference>
<evidence type="ECO:0000256" key="4">
    <source>
        <dbReference type="ARBA" id="ARBA00048391"/>
    </source>
</evidence>
<sequence length="285" mass="32287">MKLKAIQNTFQTTLSGIYSKEEIDTIFFMLNEAYYGITRLQLALNTNLELENTDAILKALQALKAEKPIQYILGETEFFGLNFKVNQHVLIPRPETEELVAWVLKWYSKLNSASQSLKILDVGTGSGCIAITLAKKIPKASVFALDVSGNALTVAKQNAVLNNVDVTCVEASILKPDTANKLPDFDVIISNPPYVRMQEKELMKPNVLNNEPHLALFVENNNPLLFYNAICKFASNKLKENGALFFEINEYLGEEMKQLLHNYNFKNIELKQDIFKKERMIKGVY</sequence>
<evidence type="ECO:0000256" key="3">
    <source>
        <dbReference type="ARBA" id="ARBA00022691"/>
    </source>
</evidence>
<dbReference type="SUPFAM" id="SSF53335">
    <property type="entry name" value="S-adenosyl-L-methionine-dependent methyltransferases"/>
    <property type="match status" value="1"/>
</dbReference>
<comment type="catalytic activity">
    <reaction evidence="4 5">
        <text>L-glutaminyl-[peptide chain release factor] + S-adenosyl-L-methionine = N(5)-methyl-L-glutaminyl-[peptide chain release factor] + S-adenosyl-L-homocysteine + H(+)</text>
        <dbReference type="Rhea" id="RHEA:42896"/>
        <dbReference type="Rhea" id="RHEA-COMP:10271"/>
        <dbReference type="Rhea" id="RHEA-COMP:10272"/>
        <dbReference type="ChEBI" id="CHEBI:15378"/>
        <dbReference type="ChEBI" id="CHEBI:30011"/>
        <dbReference type="ChEBI" id="CHEBI:57856"/>
        <dbReference type="ChEBI" id="CHEBI:59789"/>
        <dbReference type="ChEBI" id="CHEBI:61891"/>
        <dbReference type="EC" id="2.1.1.297"/>
    </reaction>
</comment>
<dbReference type="EMBL" id="VOSC01000019">
    <property type="protein sequence ID" value="TXE11965.1"/>
    <property type="molecule type" value="Genomic_DNA"/>
</dbReference>
<evidence type="ECO:0000259" key="6">
    <source>
        <dbReference type="Pfam" id="PF05175"/>
    </source>
</evidence>
<evidence type="ECO:0000256" key="5">
    <source>
        <dbReference type="HAMAP-Rule" id="MF_02126"/>
    </source>
</evidence>
<name>A0A5C7AZT4_9FLAO</name>
<comment type="caution">
    <text evidence="7">The sequence shown here is derived from an EMBL/GenBank/DDBJ whole genome shotgun (WGS) entry which is preliminary data.</text>
</comment>
<dbReference type="GO" id="GO:0102559">
    <property type="term" value="F:peptide chain release factor N(5)-glutamine methyltransferase activity"/>
    <property type="evidence" value="ECO:0007669"/>
    <property type="project" value="UniProtKB-EC"/>
</dbReference>
<dbReference type="OrthoDB" id="9800643at2"/>
<dbReference type="AlphaFoldDB" id="A0A5C7AZT4"/>
<dbReference type="InterPro" id="IPR029063">
    <property type="entry name" value="SAM-dependent_MTases_sf"/>
</dbReference>
<comment type="similarity">
    <text evidence="5">Belongs to the protein N5-glutamine methyltransferase family. PrmC subfamily.</text>
</comment>
<dbReference type="Proteomes" id="UP000321790">
    <property type="component" value="Unassembled WGS sequence"/>
</dbReference>
<comment type="function">
    <text evidence="5">Methylates the class 1 translation termination release factors RF1/PrfA and RF2/PrfB on the glutamine residue of the universally conserved GGQ motif.</text>
</comment>
<evidence type="ECO:0000313" key="7">
    <source>
        <dbReference type="EMBL" id="TXE11965.1"/>
    </source>
</evidence>
<feature type="binding site" evidence="5">
    <location>
        <begin position="191"/>
        <end position="194"/>
    </location>
    <ligand>
        <name>substrate</name>
    </ligand>
</feature>
<evidence type="ECO:0000256" key="1">
    <source>
        <dbReference type="ARBA" id="ARBA00022603"/>
    </source>
</evidence>
<gene>
    <name evidence="5 7" type="primary">prmC</name>
    <name evidence="7" type="ORF">FUA26_07845</name>
</gene>
<dbReference type="GO" id="GO:0032259">
    <property type="term" value="P:methylation"/>
    <property type="evidence" value="ECO:0007669"/>
    <property type="project" value="UniProtKB-KW"/>
</dbReference>
<dbReference type="NCBIfam" id="TIGR03534">
    <property type="entry name" value="RF_mod_PrmC"/>
    <property type="match status" value="1"/>
</dbReference>
<dbReference type="InterPro" id="IPR050320">
    <property type="entry name" value="N5-glutamine_MTase"/>
</dbReference>
<feature type="binding site" evidence="5">
    <location>
        <begin position="123"/>
        <end position="127"/>
    </location>
    <ligand>
        <name>S-adenosyl-L-methionine</name>
        <dbReference type="ChEBI" id="CHEBI:59789"/>
    </ligand>
</feature>
<feature type="domain" description="Methyltransferase small" evidence="6">
    <location>
        <begin position="113"/>
        <end position="200"/>
    </location>
</feature>
<proteinExistence type="inferred from homology"/>
<organism evidence="7 8">
    <name type="scientific">Seonamhaeicola algicola</name>
    <dbReference type="NCBI Taxonomy" id="1719036"/>
    <lineage>
        <taxon>Bacteria</taxon>
        <taxon>Pseudomonadati</taxon>
        <taxon>Bacteroidota</taxon>
        <taxon>Flavobacteriia</taxon>
        <taxon>Flavobacteriales</taxon>
        <taxon>Flavobacteriaceae</taxon>
    </lineage>
</organism>
<dbReference type="Gene3D" id="3.40.50.150">
    <property type="entry name" value="Vaccinia Virus protein VP39"/>
    <property type="match status" value="1"/>
</dbReference>
<accession>A0A5C7AZT4</accession>
<dbReference type="InterPro" id="IPR019874">
    <property type="entry name" value="RF_methyltr_PrmC"/>
</dbReference>
<dbReference type="GO" id="GO:0003676">
    <property type="term" value="F:nucleic acid binding"/>
    <property type="evidence" value="ECO:0007669"/>
    <property type="project" value="InterPro"/>
</dbReference>
<dbReference type="Pfam" id="PF05175">
    <property type="entry name" value="MTS"/>
    <property type="match status" value="1"/>
</dbReference>
<dbReference type="InterPro" id="IPR004556">
    <property type="entry name" value="HemK-like"/>
</dbReference>
<feature type="binding site" evidence="5">
    <location>
        <position position="146"/>
    </location>
    <ligand>
        <name>S-adenosyl-L-methionine</name>
        <dbReference type="ChEBI" id="CHEBI:59789"/>
    </ligand>
</feature>
<keyword evidence="3 5" id="KW-0949">S-adenosyl-L-methionine</keyword>